<dbReference type="Pfam" id="PF02826">
    <property type="entry name" value="2-Hacid_dh_C"/>
    <property type="match status" value="1"/>
</dbReference>
<evidence type="ECO:0000313" key="8">
    <source>
        <dbReference type="Proteomes" id="UP000216725"/>
    </source>
</evidence>
<feature type="domain" description="D-isomer specific 2-hydroxyacid dehydrogenase catalytic" evidence="5">
    <location>
        <begin position="46"/>
        <end position="332"/>
    </location>
</feature>
<protein>
    <submittedName>
        <fullName evidence="7">2-hydroxyacid dehydrogenase</fullName>
    </submittedName>
</protein>
<dbReference type="OrthoDB" id="4324715at2"/>
<keyword evidence="8" id="KW-1185">Reference proteome</keyword>
<dbReference type="InterPro" id="IPR006139">
    <property type="entry name" value="D-isomer_2_OHA_DH_cat_dom"/>
</dbReference>
<sequence>MRLIERDMERDSLPLVVIPNCTPTLAAFFEKEIDRFAGIARVRMYVDEHDITDESTILERAQGADAVIVLAFHVSDSLFDALSTVRCYAFGGTGVANYVNVPKAQERGVRICNARHYGDQSVAEHAIALMFELTKHTGRMNDLMHADGGWPGCDAMQLSGMTLGIAGFGGIGRATARMGVGLGMNVTEWSRHPHEQEAAALGVRSVPTLEDLFEQSDIVSLHITLNSETKGIVTRDLLDRLHPGALLINTARSQLIEDGALLDRLSRGDIAAGLDVFDTEPLPDDDPLRSQPHAVITPHNAWRTDAAIRGIAEQCVQAVVSWIQGGDYNAVV</sequence>
<dbReference type="GO" id="GO:0016616">
    <property type="term" value="F:oxidoreductase activity, acting on the CH-OH group of donors, NAD or NADP as acceptor"/>
    <property type="evidence" value="ECO:0007669"/>
    <property type="project" value="InterPro"/>
</dbReference>
<dbReference type="PANTHER" id="PTHR42789:SF1">
    <property type="entry name" value="D-ISOMER SPECIFIC 2-HYDROXYACID DEHYDROGENASE FAMILY PROTEIN (AFU_ORTHOLOGUE AFUA_6G10090)"/>
    <property type="match status" value="1"/>
</dbReference>
<evidence type="ECO:0000256" key="2">
    <source>
        <dbReference type="ARBA" id="ARBA00023002"/>
    </source>
</evidence>
<evidence type="ECO:0000256" key="4">
    <source>
        <dbReference type="RuleBase" id="RU003719"/>
    </source>
</evidence>
<evidence type="ECO:0000259" key="5">
    <source>
        <dbReference type="Pfam" id="PF00389"/>
    </source>
</evidence>
<comment type="similarity">
    <text evidence="1 4">Belongs to the D-isomer specific 2-hydroxyacid dehydrogenase family.</text>
</comment>
<dbReference type="Proteomes" id="UP000216725">
    <property type="component" value="Unassembled WGS sequence"/>
</dbReference>
<keyword evidence="3" id="KW-0520">NAD</keyword>
<dbReference type="EMBL" id="MWWR01000003">
    <property type="protein sequence ID" value="OZG52528.1"/>
    <property type="molecule type" value="Genomic_DNA"/>
</dbReference>
<feature type="domain" description="D-isomer specific 2-hydroxyacid dehydrogenase NAD-binding" evidence="6">
    <location>
        <begin position="127"/>
        <end position="301"/>
    </location>
</feature>
<gene>
    <name evidence="7" type="ORF">PSRA_0260</name>
</gene>
<name>A0A261F0A9_9BIFI</name>
<evidence type="ECO:0000313" key="7">
    <source>
        <dbReference type="EMBL" id="OZG52528.1"/>
    </source>
</evidence>
<accession>A0A261F0A9</accession>
<dbReference type="SUPFAM" id="SSF52283">
    <property type="entry name" value="Formate/glycerate dehydrogenase catalytic domain-like"/>
    <property type="match status" value="1"/>
</dbReference>
<dbReference type="InterPro" id="IPR006140">
    <property type="entry name" value="D-isomer_DH_NAD-bd"/>
</dbReference>
<comment type="caution">
    <text evidence="7">The sequence shown here is derived from an EMBL/GenBank/DDBJ whole genome shotgun (WGS) entry which is preliminary data.</text>
</comment>
<dbReference type="GO" id="GO:0051287">
    <property type="term" value="F:NAD binding"/>
    <property type="evidence" value="ECO:0007669"/>
    <property type="project" value="InterPro"/>
</dbReference>
<keyword evidence="2 4" id="KW-0560">Oxidoreductase</keyword>
<evidence type="ECO:0000256" key="3">
    <source>
        <dbReference type="ARBA" id="ARBA00023027"/>
    </source>
</evidence>
<dbReference type="SUPFAM" id="SSF51735">
    <property type="entry name" value="NAD(P)-binding Rossmann-fold domains"/>
    <property type="match status" value="1"/>
</dbReference>
<dbReference type="InterPro" id="IPR050857">
    <property type="entry name" value="D-2-hydroxyacid_DH"/>
</dbReference>
<proteinExistence type="inferred from homology"/>
<dbReference type="InterPro" id="IPR036291">
    <property type="entry name" value="NAD(P)-bd_dom_sf"/>
</dbReference>
<organism evidence="7 8">
    <name type="scientific">Pseudoscardovia radai</name>
    <dbReference type="NCBI Taxonomy" id="987066"/>
    <lineage>
        <taxon>Bacteria</taxon>
        <taxon>Bacillati</taxon>
        <taxon>Actinomycetota</taxon>
        <taxon>Actinomycetes</taxon>
        <taxon>Bifidobacteriales</taxon>
        <taxon>Bifidobacteriaceae</taxon>
        <taxon>Pseudoscardovia</taxon>
    </lineage>
</organism>
<dbReference type="Gene3D" id="3.40.50.720">
    <property type="entry name" value="NAD(P)-binding Rossmann-like Domain"/>
    <property type="match status" value="2"/>
</dbReference>
<dbReference type="PANTHER" id="PTHR42789">
    <property type="entry name" value="D-ISOMER SPECIFIC 2-HYDROXYACID DEHYDROGENASE FAMILY PROTEIN (AFU_ORTHOLOGUE AFUA_6G10090)"/>
    <property type="match status" value="1"/>
</dbReference>
<dbReference type="RefSeq" id="WP_094660069.1">
    <property type="nucleotide sequence ID" value="NZ_MWWR01000003.1"/>
</dbReference>
<evidence type="ECO:0000259" key="6">
    <source>
        <dbReference type="Pfam" id="PF02826"/>
    </source>
</evidence>
<dbReference type="AlphaFoldDB" id="A0A261F0A9"/>
<reference evidence="7 8" key="1">
    <citation type="journal article" date="2017" name="BMC Genomics">
        <title>Comparative genomic and phylogenomic analyses of the Bifidobacteriaceae family.</title>
        <authorList>
            <person name="Lugli G.A."/>
            <person name="Milani C."/>
            <person name="Turroni F."/>
            <person name="Duranti S."/>
            <person name="Mancabelli L."/>
            <person name="Mangifesta M."/>
            <person name="Ferrario C."/>
            <person name="Modesto M."/>
            <person name="Mattarelli P."/>
            <person name="Jiri K."/>
            <person name="van Sinderen D."/>
            <person name="Ventura M."/>
        </authorList>
    </citation>
    <scope>NUCLEOTIDE SEQUENCE [LARGE SCALE GENOMIC DNA]</scope>
    <source>
        <strain evidence="7 8">DSM 24742</strain>
    </source>
</reference>
<dbReference type="Pfam" id="PF00389">
    <property type="entry name" value="2-Hacid_dh"/>
    <property type="match status" value="1"/>
</dbReference>
<evidence type="ECO:0000256" key="1">
    <source>
        <dbReference type="ARBA" id="ARBA00005854"/>
    </source>
</evidence>